<reference evidence="9 10" key="1">
    <citation type="submission" date="2019-07" db="EMBL/GenBank/DDBJ databases">
        <authorList>
            <person name="Jastrzebski P J."/>
            <person name="Paukszto L."/>
            <person name="Jastrzebski P J."/>
        </authorList>
    </citation>
    <scope>NUCLEOTIDE SEQUENCE [LARGE SCALE GENOMIC DNA]</scope>
    <source>
        <strain evidence="9 10">WMS-il1</strain>
    </source>
</reference>
<dbReference type="GO" id="GO:0000978">
    <property type="term" value="F:RNA polymerase II cis-regulatory region sequence-specific DNA binding"/>
    <property type="evidence" value="ECO:0007669"/>
    <property type="project" value="TreeGrafter"/>
</dbReference>
<dbReference type="InterPro" id="IPR009057">
    <property type="entry name" value="Homeodomain-like_sf"/>
</dbReference>
<dbReference type="PANTHER" id="PTHR24340">
    <property type="entry name" value="HOMEOBOX PROTEIN NKX"/>
    <property type="match status" value="1"/>
</dbReference>
<evidence type="ECO:0000259" key="8">
    <source>
        <dbReference type="PROSITE" id="PS50071"/>
    </source>
</evidence>
<evidence type="ECO:0000256" key="2">
    <source>
        <dbReference type="ARBA" id="ARBA00023125"/>
    </source>
</evidence>
<evidence type="ECO:0000256" key="3">
    <source>
        <dbReference type="ARBA" id="ARBA00023155"/>
    </source>
</evidence>
<feature type="compositionally biased region" description="Basic and acidic residues" evidence="7">
    <location>
        <begin position="64"/>
        <end position="74"/>
    </location>
</feature>
<dbReference type="SMART" id="SM00389">
    <property type="entry name" value="HOX"/>
    <property type="match status" value="1"/>
</dbReference>
<protein>
    <recommendedName>
        <fullName evidence="8">Homeobox domain-containing protein</fullName>
    </recommendedName>
</protein>
<evidence type="ECO:0000256" key="7">
    <source>
        <dbReference type="SAM" id="MobiDB-lite"/>
    </source>
</evidence>
<evidence type="ECO:0000256" key="5">
    <source>
        <dbReference type="PROSITE-ProRule" id="PRU00108"/>
    </source>
</evidence>
<dbReference type="GO" id="GO:0000981">
    <property type="term" value="F:DNA-binding transcription factor activity, RNA polymerase II-specific"/>
    <property type="evidence" value="ECO:0007669"/>
    <property type="project" value="InterPro"/>
</dbReference>
<dbReference type="Proteomes" id="UP000321570">
    <property type="component" value="Unassembled WGS sequence"/>
</dbReference>
<accession>A0A564YQV7</accession>
<evidence type="ECO:0000313" key="9">
    <source>
        <dbReference type="EMBL" id="VUZ48934.1"/>
    </source>
</evidence>
<dbReference type="Gene3D" id="1.10.10.60">
    <property type="entry name" value="Homeodomain-like"/>
    <property type="match status" value="1"/>
</dbReference>
<gene>
    <name evidence="9" type="ORF">WMSIL1_LOCUS8132</name>
</gene>
<keyword evidence="3 5" id="KW-0371">Homeobox</keyword>
<proteinExistence type="predicted"/>
<keyword evidence="10" id="KW-1185">Reference proteome</keyword>
<dbReference type="AlphaFoldDB" id="A0A564YQV7"/>
<sequence length="194" mass="22497">MDCIAMSNQSPFSISNILKSSNGKQTDFSASPGTNRTVESNDFQVTRSFPQFNPTSHSTNLPSESEKIENRQEESPGVLRARNRNSRVPFTRKQVERLEAIFDQTNYLSGREVTEVARELQISESRVKIWFQNRRARKRREYNLREMATLSLYPGQTNPSDFLQNVHLMQPDGAQESRPFQPFFPKDWFRDSSL</sequence>
<organism evidence="9 10">
    <name type="scientific">Hymenolepis diminuta</name>
    <name type="common">Rat tapeworm</name>
    <dbReference type="NCBI Taxonomy" id="6216"/>
    <lineage>
        <taxon>Eukaryota</taxon>
        <taxon>Metazoa</taxon>
        <taxon>Spiralia</taxon>
        <taxon>Lophotrochozoa</taxon>
        <taxon>Platyhelminthes</taxon>
        <taxon>Cestoda</taxon>
        <taxon>Eucestoda</taxon>
        <taxon>Cyclophyllidea</taxon>
        <taxon>Hymenolepididae</taxon>
        <taxon>Hymenolepis</taxon>
    </lineage>
</organism>
<dbReference type="InterPro" id="IPR017970">
    <property type="entry name" value="Homeobox_CS"/>
</dbReference>
<name>A0A564YQV7_HYMDI</name>
<dbReference type="CDD" id="cd00086">
    <property type="entry name" value="homeodomain"/>
    <property type="match status" value="1"/>
</dbReference>
<dbReference type="Pfam" id="PF00046">
    <property type="entry name" value="Homeodomain"/>
    <property type="match status" value="1"/>
</dbReference>
<evidence type="ECO:0000256" key="1">
    <source>
        <dbReference type="ARBA" id="ARBA00004123"/>
    </source>
</evidence>
<evidence type="ECO:0000313" key="10">
    <source>
        <dbReference type="Proteomes" id="UP000321570"/>
    </source>
</evidence>
<dbReference type="EMBL" id="CABIJS010000321">
    <property type="protein sequence ID" value="VUZ48934.1"/>
    <property type="molecule type" value="Genomic_DNA"/>
</dbReference>
<feature type="DNA-binding region" description="Homeobox" evidence="5">
    <location>
        <begin position="83"/>
        <end position="142"/>
    </location>
</feature>
<feature type="domain" description="Homeobox" evidence="8">
    <location>
        <begin position="81"/>
        <end position="141"/>
    </location>
</feature>
<feature type="region of interest" description="Disordered" evidence="7">
    <location>
        <begin position="14"/>
        <end position="77"/>
    </location>
</feature>
<comment type="subcellular location">
    <subcellularLocation>
        <location evidence="1 5 6">Nucleus</location>
    </subcellularLocation>
</comment>
<evidence type="ECO:0000256" key="4">
    <source>
        <dbReference type="ARBA" id="ARBA00023242"/>
    </source>
</evidence>
<keyword evidence="4 5" id="KW-0539">Nucleus</keyword>
<dbReference type="SUPFAM" id="SSF46689">
    <property type="entry name" value="Homeodomain-like"/>
    <property type="match status" value="1"/>
</dbReference>
<keyword evidence="2 5" id="KW-0238">DNA-binding</keyword>
<dbReference type="PROSITE" id="PS00027">
    <property type="entry name" value="HOMEOBOX_1"/>
    <property type="match status" value="1"/>
</dbReference>
<evidence type="ECO:0000256" key="6">
    <source>
        <dbReference type="RuleBase" id="RU000682"/>
    </source>
</evidence>
<feature type="compositionally biased region" description="Polar residues" evidence="7">
    <location>
        <begin position="14"/>
        <end position="63"/>
    </location>
</feature>
<dbReference type="InterPro" id="IPR050394">
    <property type="entry name" value="Homeobox_NK-like"/>
</dbReference>
<dbReference type="InterPro" id="IPR001356">
    <property type="entry name" value="HD"/>
</dbReference>
<dbReference type="GO" id="GO:0030154">
    <property type="term" value="P:cell differentiation"/>
    <property type="evidence" value="ECO:0007669"/>
    <property type="project" value="TreeGrafter"/>
</dbReference>
<dbReference type="PROSITE" id="PS50071">
    <property type="entry name" value="HOMEOBOX_2"/>
    <property type="match status" value="1"/>
</dbReference>
<dbReference type="GO" id="GO:0005634">
    <property type="term" value="C:nucleus"/>
    <property type="evidence" value="ECO:0007669"/>
    <property type="project" value="UniProtKB-SubCell"/>
</dbReference>